<feature type="region of interest" description="Disordered" evidence="1">
    <location>
        <begin position="31"/>
        <end position="134"/>
    </location>
</feature>
<evidence type="ECO:0000256" key="1">
    <source>
        <dbReference type="SAM" id="MobiDB-lite"/>
    </source>
</evidence>
<dbReference type="AlphaFoldDB" id="A0A6C0HVR4"/>
<accession>A0A6C0HVR4</accession>
<proteinExistence type="predicted"/>
<organism evidence="2">
    <name type="scientific">viral metagenome</name>
    <dbReference type="NCBI Taxonomy" id="1070528"/>
    <lineage>
        <taxon>unclassified sequences</taxon>
        <taxon>metagenomes</taxon>
        <taxon>organismal metagenomes</taxon>
    </lineage>
</organism>
<dbReference type="EMBL" id="MN740016">
    <property type="protein sequence ID" value="QHT84236.1"/>
    <property type="molecule type" value="Genomic_DNA"/>
</dbReference>
<name>A0A6C0HVR4_9ZZZZ</name>
<feature type="compositionally biased region" description="Basic and acidic residues" evidence="1">
    <location>
        <begin position="53"/>
        <end position="91"/>
    </location>
</feature>
<evidence type="ECO:0000313" key="2">
    <source>
        <dbReference type="EMBL" id="QHT84236.1"/>
    </source>
</evidence>
<reference evidence="2" key="1">
    <citation type="journal article" date="2020" name="Nature">
        <title>Giant virus diversity and host interactions through global metagenomics.</title>
        <authorList>
            <person name="Schulz F."/>
            <person name="Roux S."/>
            <person name="Paez-Espino D."/>
            <person name="Jungbluth S."/>
            <person name="Walsh D.A."/>
            <person name="Denef V.J."/>
            <person name="McMahon K.D."/>
            <person name="Konstantinidis K.T."/>
            <person name="Eloe-Fadrosh E.A."/>
            <person name="Kyrpides N.C."/>
            <person name="Woyke T."/>
        </authorList>
    </citation>
    <scope>NUCLEOTIDE SEQUENCE</scope>
    <source>
        <strain evidence="2">GVMAG-M-3300023184-16</strain>
    </source>
</reference>
<feature type="compositionally biased region" description="Low complexity" evidence="1">
    <location>
        <begin position="31"/>
        <end position="40"/>
    </location>
</feature>
<sequence>MTNATETILQNATEIAKAKAKAKALAEKTAAEAAAKLKAGAADKLKGIVKKGTGTDEKETDADEKGTDAKDAKDAKDKDAKDKDAKDKDAAKTTPGGPGDAANTPTPTPTSTQTPTPRPSVSGSSSAPPSVGSDSGTIKVEFQALYDNAYTEIKQCFCQGMANLFYEAFVPSTEHVYEALTKALYVDVVDKHKGGIASLLNPDYETIVGDQVEKIMKFIMTNPDPQIKIDIRKNLSGGCNISQEHHQASITRGKPTAIVGGSRTYKQHTKHQKIYTQKKSYKKSI</sequence>
<protein>
    <submittedName>
        <fullName evidence="2">Uncharacterized protein</fullName>
    </submittedName>
</protein>
<feature type="compositionally biased region" description="Low complexity" evidence="1">
    <location>
        <begin position="92"/>
        <end position="134"/>
    </location>
</feature>